<dbReference type="InterPro" id="IPR051313">
    <property type="entry name" value="Bact_iron-sidero_bind"/>
</dbReference>
<feature type="signal peptide" evidence="6">
    <location>
        <begin position="1"/>
        <end position="25"/>
    </location>
</feature>
<dbReference type="Proteomes" id="UP001595836">
    <property type="component" value="Unassembled WGS sequence"/>
</dbReference>
<accession>A0ABV9PUJ0</accession>
<keyword evidence="9" id="KW-1185">Reference proteome</keyword>
<organism evidence="8 9">
    <name type="scientific">Dietzia aurantiaca</name>
    <dbReference type="NCBI Taxonomy" id="983873"/>
    <lineage>
        <taxon>Bacteria</taxon>
        <taxon>Bacillati</taxon>
        <taxon>Actinomycetota</taxon>
        <taxon>Actinomycetes</taxon>
        <taxon>Mycobacteriales</taxon>
        <taxon>Dietziaceae</taxon>
        <taxon>Dietzia</taxon>
    </lineage>
</organism>
<dbReference type="Gene3D" id="3.40.50.1980">
    <property type="entry name" value="Nitrogenase molybdenum iron protein domain"/>
    <property type="match status" value="2"/>
</dbReference>
<keyword evidence="4 6" id="KW-0732">Signal</keyword>
<evidence type="ECO:0000256" key="3">
    <source>
        <dbReference type="ARBA" id="ARBA00022448"/>
    </source>
</evidence>
<dbReference type="Pfam" id="PF01497">
    <property type="entry name" value="Peripla_BP_2"/>
    <property type="match status" value="1"/>
</dbReference>
<comment type="subcellular location">
    <subcellularLocation>
        <location evidence="1">Cell envelope</location>
    </subcellularLocation>
</comment>
<evidence type="ECO:0000313" key="8">
    <source>
        <dbReference type="EMBL" id="MFC4755188.1"/>
    </source>
</evidence>
<evidence type="ECO:0000256" key="4">
    <source>
        <dbReference type="ARBA" id="ARBA00022729"/>
    </source>
</evidence>
<gene>
    <name evidence="8" type="ORF">ACFO7U_10390</name>
</gene>
<proteinExistence type="inferred from homology"/>
<dbReference type="InterPro" id="IPR002491">
    <property type="entry name" value="ABC_transptr_periplasmic_BD"/>
</dbReference>
<dbReference type="PANTHER" id="PTHR30532">
    <property type="entry name" value="IRON III DICITRATE-BINDING PERIPLASMIC PROTEIN"/>
    <property type="match status" value="1"/>
</dbReference>
<feature type="region of interest" description="Disordered" evidence="5">
    <location>
        <begin position="30"/>
        <end position="57"/>
    </location>
</feature>
<dbReference type="PANTHER" id="PTHR30532:SF24">
    <property type="entry name" value="FERRIC ENTEROBACTIN-BINDING PERIPLASMIC PROTEIN FEPB"/>
    <property type="match status" value="1"/>
</dbReference>
<evidence type="ECO:0000256" key="6">
    <source>
        <dbReference type="SAM" id="SignalP"/>
    </source>
</evidence>
<reference evidence="9" key="1">
    <citation type="journal article" date="2019" name="Int. J. Syst. Evol. Microbiol.">
        <title>The Global Catalogue of Microorganisms (GCM) 10K type strain sequencing project: providing services to taxonomists for standard genome sequencing and annotation.</title>
        <authorList>
            <consortium name="The Broad Institute Genomics Platform"/>
            <consortium name="The Broad Institute Genome Sequencing Center for Infectious Disease"/>
            <person name="Wu L."/>
            <person name="Ma J."/>
        </authorList>
    </citation>
    <scope>NUCLEOTIDE SEQUENCE [LARGE SCALE GENOMIC DNA]</scope>
    <source>
        <strain evidence="9">JCM 11882</strain>
    </source>
</reference>
<evidence type="ECO:0000259" key="7">
    <source>
        <dbReference type="Pfam" id="PF01497"/>
    </source>
</evidence>
<dbReference type="RefSeq" id="WP_344989326.1">
    <property type="nucleotide sequence ID" value="NZ_BAABCD010000008.1"/>
</dbReference>
<comment type="similarity">
    <text evidence="2">Belongs to the bacterial solute-binding protein 8 family.</text>
</comment>
<feature type="domain" description="Fe/B12 periplasmic-binding" evidence="7">
    <location>
        <begin position="118"/>
        <end position="313"/>
    </location>
</feature>
<sequence length="337" mass="36366">MSHNTRALTRPIMAAAMTLMLAATAACSAGEGDPSAGAASEPGGTRTVSTPKGDVEVPSDPERVVVLNYALAGYLYELDIPVAATIPEDASQANGEFSELWGNAPEEDGTEFLPWSADGFDLEAILATDPDLIVAGGWGFPNFQADAAYEDLSAIAPTVMVDKSFVDWREQAEFLATDVFDRQDAFDDMVATYDERVTEVADEIRVPPQPTAFISVTADGTPYLLFEDTGLAVMFAELGFRTDDLVARHNLEPYQPGGDMAELSTEQLGQIVDSETVFVMGFNGETTSVAELADNPAWRNLPAFVGGNAYDLPYWAVRHDYNEALAILDIVQAEFPR</sequence>
<dbReference type="SUPFAM" id="SSF53807">
    <property type="entry name" value="Helical backbone' metal receptor"/>
    <property type="match status" value="1"/>
</dbReference>
<evidence type="ECO:0000256" key="1">
    <source>
        <dbReference type="ARBA" id="ARBA00004196"/>
    </source>
</evidence>
<name>A0ABV9PUJ0_9ACTN</name>
<dbReference type="EMBL" id="JBHSHP010000023">
    <property type="protein sequence ID" value="MFC4755188.1"/>
    <property type="molecule type" value="Genomic_DNA"/>
</dbReference>
<evidence type="ECO:0000256" key="5">
    <source>
        <dbReference type="SAM" id="MobiDB-lite"/>
    </source>
</evidence>
<evidence type="ECO:0000256" key="2">
    <source>
        <dbReference type="ARBA" id="ARBA00008814"/>
    </source>
</evidence>
<feature type="chain" id="PRO_5047539747" evidence="6">
    <location>
        <begin position="26"/>
        <end position="337"/>
    </location>
</feature>
<protein>
    <submittedName>
        <fullName evidence="8">ABC transporter substrate-binding protein</fullName>
    </submittedName>
</protein>
<comment type="caution">
    <text evidence="8">The sequence shown here is derived from an EMBL/GenBank/DDBJ whole genome shotgun (WGS) entry which is preliminary data.</text>
</comment>
<evidence type="ECO:0000313" key="9">
    <source>
        <dbReference type="Proteomes" id="UP001595836"/>
    </source>
</evidence>
<keyword evidence="3" id="KW-0813">Transport</keyword>